<dbReference type="InterPro" id="IPR027275">
    <property type="entry name" value="PRC-brl_dom"/>
</dbReference>
<dbReference type="PANTHER" id="PTHR40061">
    <property type="entry name" value="SPORULATION PROTEIN YLMC-RELATED"/>
    <property type="match status" value="1"/>
</dbReference>
<dbReference type="Gene3D" id="2.30.30.240">
    <property type="entry name" value="PRC-barrel domain"/>
    <property type="match status" value="1"/>
</dbReference>
<accession>A0ABN5AFI7</accession>
<organism evidence="2 3">
    <name type="scientific">Bacillus sonorensis</name>
    <dbReference type="NCBI Taxonomy" id="119858"/>
    <lineage>
        <taxon>Bacteria</taxon>
        <taxon>Bacillati</taxon>
        <taxon>Bacillota</taxon>
        <taxon>Bacilli</taxon>
        <taxon>Bacillales</taxon>
        <taxon>Bacillaceae</taxon>
        <taxon>Bacillus</taxon>
    </lineage>
</organism>
<dbReference type="InterPro" id="IPR011033">
    <property type="entry name" value="PRC_barrel-like_sf"/>
</dbReference>
<evidence type="ECO:0000259" key="1">
    <source>
        <dbReference type="Pfam" id="PF05239"/>
    </source>
</evidence>
<dbReference type="NCBIfam" id="TIGR02888">
    <property type="entry name" value="spore_YlmC_YmxH"/>
    <property type="match status" value="1"/>
</dbReference>
<dbReference type="InterPro" id="IPR014238">
    <property type="entry name" value="Spore_YlmC/YmxH"/>
</dbReference>
<sequence>MFFVLQTYIITKGGFCMRLSELSGKEIVDVKRAERLGVLGQTDLEINEQDGQITALIIPSVKWFGLRKQGQDIRVPWKRIQKIGSDMIILDVPEEIGNSDD</sequence>
<dbReference type="PANTHER" id="PTHR40061:SF2">
    <property type="entry name" value="PRC-BARREL DOMAIN-CONTAINING PROTEIN"/>
    <property type="match status" value="1"/>
</dbReference>
<proteinExistence type="predicted"/>
<dbReference type="EMBL" id="CP021920">
    <property type="protein sequence ID" value="ASB89562.1"/>
    <property type="molecule type" value="Genomic_DNA"/>
</dbReference>
<dbReference type="Proteomes" id="UP000196877">
    <property type="component" value="Chromosome"/>
</dbReference>
<protein>
    <recommendedName>
        <fullName evidence="1">PRC-barrel domain-containing protein</fullName>
    </recommendedName>
</protein>
<reference evidence="2 3" key="1">
    <citation type="submission" date="2017-06" db="EMBL/GenBank/DDBJ databases">
        <title>Genome sequence of Bacillus sonorensis strain SRCM101395.</title>
        <authorList>
            <person name="Cho S.H."/>
        </authorList>
    </citation>
    <scope>NUCLEOTIDE SEQUENCE [LARGE SCALE GENOMIC DNA]</scope>
    <source>
        <strain evidence="2 3">SRCM101395</strain>
    </source>
</reference>
<gene>
    <name evidence="2" type="ORF">S101395_03055</name>
</gene>
<name>A0ABN5AFI7_9BACI</name>
<keyword evidence="3" id="KW-1185">Reference proteome</keyword>
<evidence type="ECO:0000313" key="3">
    <source>
        <dbReference type="Proteomes" id="UP000196877"/>
    </source>
</evidence>
<feature type="domain" description="PRC-barrel" evidence="1">
    <location>
        <begin position="17"/>
        <end position="95"/>
    </location>
</feature>
<evidence type="ECO:0000313" key="2">
    <source>
        <dbReference type="EMBL" id="ASB89562.1"/>
    </source>
</evidence>
<dbReference type="Pfam" id="PF05239">
    <property type="entry name" value="PRC"/>
    <property type="match status" value="1"/>
</dbReference>
<dbReference type="SUPFAM" id="SSF50346">
    <property type="entry name" value="PRC-barrel domain"/>
    <property type="match status" value="1"/>
</dbReference>